<gene>
    <name evidence="2" type="ORF">ACFFJ8_33660</name>
</gene>
<dbReference type="EMBL" id="JBHLVF010000048">
    <property type="protein sequence ID" value="MFC0396298.1"/>
    <property type="molecule type" value="Genomic_DNA"/>
</dbReference>
<keyword evidence="1" id="KW-0812">Transmembrane</keyword>
<protein>
    <submittedName>
        <fullName evidence="2">DUF3139 domain-containing protein</fullName>
    </submittedName>
</protein>
<dbReference type="Pfam" id="PF11337">
    <property type="entry name" value="DUF3139"/>
    <property type="match status" value="1"/>
</dbReference>
<proteinExistence type="predicted"/>
<comment type="caution">
    <text evidence="2">The sequence shown here is derived from an EMBL/GenBank/DDBJ whole genome shotgun (WGS) entry which is preliminary data.</text>
</comment>
<dbReference type="Proteomes" id="UP001589818">
    <property type="component" value="Unassembled WGS sequence"/>
</dbReference>
<reference evidence="2 3" key="1">
    <citation type="submission" date="2024-09" db="EMBL/GenBank/DDBJ databases">
        <authorList>
            <person name="Sun Q."/>
            <person name="Mori K."/>
        </authorList>
    </citation>
    <scope>NUCLEOTIDE SEQUENCE [LARGE SCALE GENOMIC DNA]</scope>
    <source>
        <strain evidence="2 3">CCM 4839</strain>
    </source>
</reference>
<dbReference type="InterPro" id="IPR021486">
    <property type="entry name" value="DUF3139"/>
</dbReference>
<keyword evidence="1" id="KW-0472">Membrane</keyword>
<keyword evidence="1" id="KW-1133">Transmembrane helix</keyword>
<evidence type="ECO:0000313" key="3">
    <source>
        <dbReference type="Proteomes" id="UP001589818"/>
    </source>
</evidence>
<dbReference type="RefSeq" id="WP_373567652.1">
    <property type="nucleotide sequence ID" value="NZ_JANHOF010000074.1"/>
</dbReference>
<evidence type="ECO:0000313" key="2">
    <source>
        <dbReference type="EMBL" id="MFC0396298.1"/>
    </source>
</evidence>
<evidence type="ECO:0000256" key="1">
    <source>
        <dbReference type="SAM" id="Phobius"/>
    </source>
</evidence>
<accession>A0ABV6JP28</accession>
<organism evidence="2 3">
    <name type="scientific">Paenibacillus mendelii</name>
    <dbReference type="NCBI Taxonomy" id="206163"/>
    <lineage>
        <taxon>Bacteria</taxon>
        <taxon>Bacillati</taxon>
        <taxon>Bacillota</taxon>
        <taxon>Bacilli</taxon>
        <taxon>Bacillales</taxon>
        <taxon>Paenibacillaceae</taxon>
        <taxon>Paenibacillus</taxon>
    </lineage>
</organism>
<keyword evidence="3" id="KW-1185">Reference proteome</keyword>
<sequence length="110" mass="13251">MKRIGLSIYIFILLVLLVVYVKVKIDIYQFENKMQDYLTITKGYKKEDILEIRCELSKLPKYPVYVTFKDEPNNTYTYVYLGSEKGWFQFPLPGNYNPRDFKHLQDSEQY</sequence>
<feature type="transmembrane region" description="Helical" evidence="1">
    <location>
        <begin position="6"/>
        <end position="23"/>
    </location>
</feature>
<name>A0ABV6JP28_9BACL</name>